<proteinExistence type="predicted"/>
<evidence type="ECO:0000313" key="1">
    <source>
        <dbReference type="EMBL" id="KKL58942.1"/>
    </source>
</evidence>
<name>A0A0F9G6T0_9ZZZZ</name>
<feature type="non-terminal residue" evidence="1">
    <location>
        <position position="1"/>
    </location>
</feature>
<dbReference type="EMBL" id="LAZR01029651">
    <property type="protein sequence ID" value="KKL58942.1"/>
    <property type="molecule type" value="Genomic_DNA"/>
</dbReference>
<reference evidence="1" key="1">
    <citation type="journal article" date="2015" name="Nature">
        <title>Complex archaea that bridge the gap between prokaryotes and eukaryotes.</title>
        <authorList>
            <person name="Spang A."/>
            <person name="Saw J.H."/>
            <person name="Jorgensen S.L."/>
            <person name="Zaremba-Niedzwiedzka K."/>
            <person name="Martijn J."/>
            <person name="Lind A.E."/>
            <person name="van Eijk R."/>
            <person name="Schleper C."/>
            <person name="Guy L."/>
            <person name="Ettema T.J."/>
        </authorList>
    </citation>
    <scope>NUCLEOTIDE SEQUENCE</scope>
</reference>
<sequence length="90" mass="10776">QKENITFTDSTEGVITYSRKDSSRVNKIFNDKVKELPIRYSFFSKEQALALIKFLDSENIEYYFSESKKKYNIWIDKKYRAQVQNFLATK</sequence>
<comment type="caution">
    <text evidence="1">The sequence shown here is derived from an EMBL/GenBank/DDBJ whole genome shotgun (WGS) entry which is preliminary data.</text>
</comment>
<organism evidence="1">
    <name type="scientific">marine sediment metagenome</name>
    <dbReference type="NCBI Taxonomy" id="412755"/>
    <lineage>
        <taxon>unclassified sequences</taxon>
        <taxon>metagenomes</taxon>
        <taxon>ecological metagenomes</taxon>
    </lineage>
</organism>
<accession>A0A0F9G6T0</accession>
<dbReference type="AlphaFoldDB" id="A0A0F9G6T0"/>
<protein>
    <submittedName>
        <fullName evidence="1">Uncharacterized protein</fullName>
    </submittedName>
</protein>
<gene>
    <name evidence="1" type="ORF">LCGC14_2220290</name>
</gene>